<evidence type="ECO:0000313" key="7">
    <source>
        <dbReference type="Proteomes" id="UP001446871"/>
    </source>
</evidence>
<dbReference type="InterPro" id="IPR051637">
    <property type="entry name" value="Ank_repeat_dom-contain_49"/>
</dbReference>
<dbReference type="Proteomes" id="UP001446871">
    <property type="component" value="Unassembled WGS sequence"/>
</dbReference>
<dbReference type="Pfam" id="PF17111">
    <property type="entry name" value="PigL_N"/>
    <property type="match status" value="1"/>
</dbReference>
<feature type="region of interest" description="Disordered" evidence="4">
    <location>
        <begin position="226"/>
        <end position="261"/>
    </location>
</feature>
<keyword evidence="2 3" id="KW-0040">ANK repeat</keyword>
<sequence length="818" mass="91438">MAEALGLGANVVAFVVVAAQLAKKTHETFSAIKDGPEIVQRVASQVNQVYWILEGLKKHRAALEDPALAGHLQICFNEISSAAALIEKLQLSPAERRGGRLWKRLRTFLNEKDLERLNAQLTGIATTLTLRMQGASSTQLHGLHEKFTVFERRIDTLHQSVQTQTRSYATDQAHLAESVNRTTGGHFDSLQHSLLTMQNESNNHQAISQTKLDELLAGLKSLLVHKKEEGNRSTQGSVSEETESDDARAGTSLSTGNGRTGSEELIQKVESLCRLLSHEGQTIDTYNEDAANIEICDRIIEDLQAILNLAAEQGEVSAPRKSSTDAETSDRQDAKAIARRLKRAFGQQTLQINQRSLKRQKPTCGMLKTSRSYTTIKLDIGTMTLAYAKRQHCFTTDLTRPSLTDYAISATFLPADPSRFHMIVATAIQEQGHLGVLSSISSLSVNRVVPSDSRVFDVVEAGDLDELKDMLNKGEASLRDHDESGGSLLMVCIYYSAAQPSIYRFLIQQGLDVDHVGKKRRSLWYDGPMCVLSVDSYYNHEPILLASEALFTYRRLLLEGGADPTLQYDDRPDCTYIYDVCQSGNKNHLLQAFNSQLTGHFVNVNMILPDGLTPLLALCKRDFGCKLELVETLVSMGADITARDNMGRNCLHMRICNLYGPWSRREHDNIRYLTSQGADPEAIDDQGFSVSDIAYEAKLLKYNTTQESSYAGDLWDSVLQSCGYNIADFRCVHRQRKARYDEPDMTYGYGRINFERLWRGREQFCPYWDDEPWPRADERDACLPCPRCGKLPSRDSDDEGDSENESDAETDSSEGECN</sequence>
<feature type="domain" description="Azaphilone pigments biosynthesis cluster protein L N-terminal" evidence="5">
    <location>
        <begin position="2"/>
        <end position="156"/>
    </location>
</feature>
<dbReference type="InterPro" id="IPR002110">
    <property type="entry name" value="Ankyrin_rpt"/>
</dbReference>
<dbReference type="PROSITE" id="PS50088">
    <property type="entry name" value="ANK_REPEAT"/>
    <property type="match status" value="1"/>
</dbReference>
<keyword evidence="7" id="KW-1185">Reference proteome</keyword>
<evidence type="ECO:0000256" key="4">
    <source>
        <dbReference type="SAM" id="MobiDB-lite"/>
    </source>
</evidence>
<reference evidence="6 7" key="1">
    <citation type="submission" date="2023-01" db="EMBL/GenBank/DDBJ databases">
        <title>Analysis of 21 Apiospora genomes using comparative genomics revels a genus with tremendous synthesis potential of carbohydrate active enzymes and secondary metabolites.</title>
        <authorList>
            <person name="Sorensen T."/>
        </authorList>
    </citation>
    <scope>NUCLEOTIDE SEQUENCE [LARGE SCALE GENOMIC DNA]</scope>
    <source>
        <strain evidence="6 7">CBS 83171</strain>
    </source>
</reference>
<keyword evidence="1" id="KW-0677">Repeat</keyword>
<organism evidence="6 7">
    <name type="scientific">Apiospora saccharicola</name>
    <dbReference type="NCBI Taxonomy" id="335842"/>
    <lineage>
        <taxon>Eukaryota</taxon>
        <taxon>Fungi</taxon>
        <taxon>Dikarya</taxon>
        <taxon>Ascomycota</taxon>
        <taxon>Pezizomycotina</taxon>
        <taxon>Sordariomycetes</taxon>
        <taxon>Xylariomycetidae</taxon>
        <taxon>Amphisphaeriales</taxon>
        <taxon>Apiosporaceae</taxon>
        <taxon>Apiospora</taxon>
    </lineage>
</organism>
<comment type="caution">
    <text evidence="6">The sequence shown here is derived from an EMBL/GenBank/DDBJ whole genome shotgun (WGS) entry which is preliminary data.</text>
</comment>
<feature type="region of interest" description="Disordered" evidence="4">
    <location>
        <begin position="784"/>
        <end position="818"/>
    </location>
</feature>
<dbReference type="Gene3D" id="1.25.40.20">
    <property type="entry name" value="Ankyrin repeat-containing domain"/>
    <property type="match status" value="2"/>
</dbReference>
<dbReference type="InterPro" id="IPR031348">
    <property type="entry name" value="PigL_N"/>
</dbReference>
<feature type="compositionally biased region" description="Acidic residues" evidence="4">
    <location>
        <begin position="796"/>
        <end position="818"/>
    </location>
</feature>
<evidence type="ECO:0000256" key="2">
    <source>
        <dbReference type="ARBA" id="ARBA00023043"/>
    </source>
</evidence>
<dbReference type="SMART" id="SM00248">
    <property type="entry name" value="ANK"/>
    <property type="match status" value="3"/>
</dbReference>
<protein>
    <submittedName>
        <fullName evidence="6">Ankyrin repeat-containing domain protein</fullName>
    </submittedName>
</protein>
<dbReference type="Pfam" id="PF00023">
    <property type="entry name" value="Ank"/>
    <property type="match status" value="1"/>
</dbReference>
<gene>
    <name evidence="6" type="ORF">PG996_011305</name>
</gene>
<accession>A0ABR1UEP1</accession>
<dbReference type="InterPro" id="IPR036770">
    <property type="entry name" value="Ankyrin_rpt-contain_sf"/>
</dbReference>
<proteinExistence type="predicted"/>
<evidence type="ECO:0000256" key="1">
    <source>
        <dbReference type="ARBA" id="ARBA00022737"/>
    </source>
</evidence>
<dbReference type="EMBL" id="JAQQWM010000007">
    <property type="protein sequence ID" value="KAK8057368.1"/>
    <property type="molecule type" value="Genomic_DNA"/>
</dbReference>
<dbReference type="SUPFAM" id="SSF48403">
    <property type="entry name" value="Ankyrin repeat"/>
    <property type="match status" value="1"/>
</dbReference>
<name>A0ABR1UEP1_9PEZI</name>
<feature type="repeat" description="ANK" evidence="3">
    <location>
        <begin position="610"/>
        <end position="645"/>
    </location>
</feature>
<evidence type="ECO:0000259" key="5">
    <source>
        <dbReference type="Pfam" id="PF17111"/>
    </source>
</evidence>
<dbReference type="PANTHER" id="PTHR24180">
    <property type="entry name" value="CYCLIN-DEPENDENT KINASE INHIBITOR 2C-RELATED"/>
    <property type="match status" value="1"/>
</dbReference>
<evidence type="ECO:0000313" key="6">
    <source>
        <dbReference type="EMBL" id="KAK8057368.1"/>
    </source>
</evidence>
<dbReference type="PANTHER" id="PTHR24180:SF45">
    <property type="entry name" value="POLY [ADP-RIBOSE] POLYMERASE TANKYRASE"/>
    <property type="match status" value="1"/>
</dbReference>
<evidence type="ECO:0000256" key="3">
    <source>
        <dbReference type="PROSITE-ProRule" id="PRU00023"/>
    </source>
</evidence>